<comment type="caution">
    <text evidence="2">The sequence shown here is derived from an EMBL/GenBank/DDBJ whole genome shotgun (WGS) entry which is preliminary data.</text>
</comment>
<evidence type="ECO:0000313" key="3">
    <source>
        <dbReference type="Proteomes" id="UP001194746"/>
    </source>
</evidence>
<dbReference type="EMBL" id="VCAU01000014">
    <property type="protein sequence ID" value="KAF9892071.1"/>
    <property type="molecule type" value="Genomic_DNA"/>
</dbReference>
<feature type="compositionally biased region" description="Basic and acidic residues" evidence="1">
    <location>
        <begin position="97"/>
        <end position="117"/>
    </location>
</feature>
<dbReference type="Proteomes" id="UP001194746">
    <property type="component" value="Unassembled WGS sequence"/>
</dbReference>
<gene>
    <name evidence="2" type="ORF">FE257_002477</name>
</gene>
<name>A0AAD4CT39_ASPNN</name>
<keyword evidence="3" id="KW-1185">Reference proteome</keyword>
<organism evidence="2 3">
    <name type="scientific">Aspergillus nanangensis</name>
    <dbReference type="NCBI Taxonomy" id="2582783"/>
    <lineage>
        <taxon>Eukaryota</taxon>
        <taxon>Fungi</taxon>
        <taxon>Dikarya</taxon>
        <taxon>Ascomycota</taxon>
        <taxon>Pezizomycotina</taxon>
        <taxon>Eurotiomycetes</taxon>
        <taxon>Eurotiomycetidae</taxon>
        <taxon>Eurotiales</taxon>
        <taxon>Aspergillaceae</taxon>
        <taxon>Aspergillus</taxon>
        <taxon>Aspergillus subgen. Circumdati</taxon>
    </lineage>
</organism>
<sequence>MSFSLLRNSLLRPARRLPAPYLARASYHPPETRSTKSEEFFMASAFPDSDSPTITQKRGMGTPTWDESQATASEADVKADRGDVEFRPFNPYTQEQEQERTERIINPDRMDPKIDEM</sequence>
<evidence type="ECO:0000256" key="1">
    <source>
        <dbReference type="SAM" id="MobiDB-lite"/>
    </source>
</evidence>
<proteinExistence type="predicted"/>
<dbReference type="AlphaFoldDB" id="A0AAD4CT39"/>
<evidence type="ECO:0000313" key="2">
    <source>
        <dbReference type="EMBL" id="KAF9892071.1"/>
    </source>
</evidence>
<reference evidence="2" key="2">
    <citation type="submission" date="2020-02" db="EMBL/GenBank/DDBJ databases">
        <authorList>
            <person name="Gilchrist C.L.M."/>
            <person name="Chooi Y.-H."/>
        </authorList>
    </citation>
    <scope>NUCLEOTIDE SEQUENCE</scope>
    <source>
        <strain evidence="2">MST-FP2251</strain>
    </source>
</reference>
<reference evidence="2" key="1">
    <citation type="journal article" date="2019" name="Beilstein J. Org. Chem.">
        <title>Nanangenines: drimane sesquiterpenoids as the dominant metabolite cohort of a novel Australian fungus, Aspergillus nanangensis.</title>
        <authorList>
            <person name="Lacey H.J."/>
            <person name="Gilchrist C.L.M."/>
            <person name="Crombie A."/>
            <person name="Kalaitzis J.A."/>
            <person name="Vuong D."/>
            <person name="Rutledge P.J."/>
            <person name="Turner P."/>
            <person name="Pitt J.I."/>
            <person name="Lacey E."/>
            <person name="Chooi Y.H."/>
            <person name="Piggott A.M."/>
        </authorList>
    </citation>
    <scope>NUCLEOTIDE SEQUENCE</scope>
    <source>
        <strain evidence="2">MST-FP2251</strain>
    </source>
</reference>
<feature type="region of interest" description="Disordered" evidence="1">
    <location>
        <begin position="44"/>
        <end position="117"/>
    </location>
</feature>
<feature type="compositionally biased region" description="Basic and acidic residues" evidence="1">
    <location>
        <begin position="75"/>
        <end position="86"/>
    </location>
</feature>
<accession>A0AAD4CT39</accession>
<protein>
    <submittedName>
        <fullName evidence="2">Uncharacterized protein</fullName>
    </submittedName>
</protein>